<protein>
    <submittedName>
        <fullName evidence="2">Uroporphyrinogen decarboxylase family protein</fullName>
    </submittedName>
</protein>
<dbReference type="EMBL" id="JACRTF010000001">
    <property type="protein sequence ID" value="MBC8592951.1"/>
    <property type="molecule type" value="Genomic_DNA"/>
</dbReference>
<name>A0A926IPP1_9BACT</name>
<dbReference type="GO" id="GO:0006779">
    <property type="term" value="P:porphyrin-containing compound biosynthetic process"/>
    <property type="evidence" value="ECO:0007669"/>
    <property type="project" value="InterPro"/>
</dbReference>
<accession>A0A926IPP1</accession>
<feature type="domain" description="Uroporphyrinogen decarboxylase (URO-D)" evidence="1">
    <location>
        <begin position="33"/>
        <end position="333"/>
    </location>
</feature>
<evidence type="ECO:0000313" key="3">
    <source>
        <dbReference type="Proteomes" id="UP000651085"/>
    </source>
</evidence>
<proteinExistence type="predicted"/>
<organism evidence="2 3">
    <name type="scientific">Jilunia laotingensis</name>
    <dbReference type="NCBI Taxonomy" id="2763675"/>
    <lineage>
        <taxon>Bacteria</taxon>
        <taxon>Pseudomonadati</taxon>
        <taxon>Bacteroidota</taxon>
        <taxon>Bacteroidia</taxon>
        <taxon>Bacteroidales</taxon>
        <taxon>Bacteroidaceae</taxon>
        <taxon>Jilunia</taxon>
    </lineage>
</organism>
<dbReference type="SUPFAM" id="SSF51726">
    <property type="entry name" value="UROD/MetE-like"/>
    <property type="match status" value="1"/>
</dbReference>
<reference evidence="2" key="1">
    <citation type="submission" date="2020-08" db="EMBL/GenBank/DDBJ databases">
        <title>Genome public.</title>
        <authorList>
            <person name="Liu C."/>
            <person name="Sun Q."/>
        </authorList>
    </citation>
    <scope>NUCLEOTIDE SEQUENCE</scope>
    <source>
        <strain evidence="2">N12</strain>
    </source>
</reference>
<dbReference type="Pfam" id="PF01208">
    <property type="entry name" value="URO-D"/>
    <property type="match status" value="1"/>
</dbReference>
<sequence length="342" mass="37259">MKNMDMDAWMESIRANRKRVAIPIMTHPGIELIGRTVYEAVNNGKVHFDAINALNEKYPSAACTVIMDLTVEAEAFGASVDFPQDEIPTVVGHLVSDLSSVKALKEPDMSEGRIPQYLLANKLAAENITDKPVFGGMIGPFSLAGRLYDMSEFMMACYCEPETAGLLLRKCTSFLLNYCLELKKQGIQGVVIAEPAAGLLSNEGCAEFSSQYIKSIVEVVQDRNFVVILHNCGNTGHCTEAMVQTGAACYHFGNKINMLEALDACPTDSIVMGNLDPVTLFKAASPEDLRIATLDLLQQTSAYPNFVLSSGCDIPPHTSLANITAFYAALDEYNHAINVDRT</sequence>
<dbReference type="Proteomes" id="UP000651085">
    <property type="component" value="Unassembled WGS sequence"/>
</dbReference>
<keyword evidence="3" id="KW-1185">Reference proteome</keyword>
<dbReference type="PANTHER" id="PTHR47099">
    <property type="entry name" value="METHYLCOBAMIDE:COM METHYLTRANSFERASE MTBA"/>
    <property type="match status" value="1"/>
</dbReference>
<dbReference type="Gene3D" id="3.20.20.210">
    <property type="match status" value="1"/>
</dbReference>
<evidence type="ECO:0000313" key="2">
    <source>
        <dbReference type="EMBL" id="MBC8592951.1"/>
    </source>
</evidence>
<dbReference type="GO" id="GO:0004853">
    <property type="term" value="F:uroporphyrinogen decarboxylase activity"/>
    <property type="evidence" value="ECO:0007669"/>
    <property type="project" value="InterPro"/>
</dbReference>
<comment type="caution">
    <text evidence="2">The sequence shown here is derived from an EMBL/GenBank/DDBJ whole genome shotgun (WGS) entry which is preliminary data.</text>
</comment>
<dbReference type="AlphaFoldDB" id="A0A926IPP1"/>
<dbReference type="RefSeq" id="WP_262434114.1">
    <property type="nucleotide sequence ID" value="NZ_JACRTF010000001.1"/>
</dbReference>
<dbReference type="PANTHER" id="PTHR47099:SF1">
    <property type="entry name" value="METHYLCOBAMIDE:COM METHYLTRANSFERASE MTBA"/>
    <property type="match status" value="1"/>
</dbReference>
<dbReference type="CDD" id="cd03465">
    <property type="entry name" value="URO-D_like"/>
    <property type="match status" value="1"/>
</dbReference>
<dbReference type="InterPro" id="IPR038071">
    <property type="entry name" value="UROD/MetE-like_sf"/>
</dbReference>
<dbReference type="InterPro" id="IPR000257">
    <property type="entry name" value="Uroporphyrinogen_deCOase"/>
</dbReference>
<gene>
    <name evidence="2" type="ORF">H8744_06715</name>
</gene>
<dbReference type="InterPro" id="IPR052024">
    <property type="entry name" value="Methanogen_methyltrans"/>
</dbReference>
<evidence type="ECO:0000259" key="1">
    <source>
        <dbReference type="Pfam" id="PF01208"/>
    </source>
</evidence>